<proteinExistence type="predicted"/>
<accession>A0A1J5QF71</accession>
<reference evidence="1" key="1">
    <citation type="submission" date="2016-10" db="EMBL/GenBank/DDBJ databases">
        <title>Sequence of Gallionella enrichment culture.</title>
        <authorList>
            <person name="Poehlein A."/>
            <person name="Muehling M."/>
            <person name="Daniel R."/>
        </authorList>
    </citation>
    <scope>NUCLEOTIDE SEQUENCE</scope>
</reference>
<dbReference type="AlphaFoldDB" id="A0A1J5QF71"/>
<dbReference type="EMBL" id="MLJW01001368">
    <property type="protein sequence ID" value="OIQ78623.1"/>
    <property type="molecule type" value="Genomic_DNA"/>
</dbReference>
<gene>
    <name evidence="1" type="ORF">GALL_396690</name>
</gene>
<protein>
    <submittedName>
        <fullName evidence="1">Uncharacterized protein</fullName>
    </submittedName>
</protein>
<comment type="caution">
    <text evidence="1">The sequence shown here is derived from an EMBL/GenBank/DDBJ whole genome shotgun (WGS) entry which is preliminary data.</text>
</comment>
<evidence type="ECO:0000313" key="1">
    <source>
        <dbReference type="EMBL" id="OIQ78623.1"/>
    </source>
</evidence>
<organism evidence="1">
    <name type="scientific">mine drainage metagenome</name>
    <dbReference type="NCBI Taxonomy" id="410659"/>
    <lineage>
        <taxon>unclassified sequences</taxon>
        <taxon>metagenomes</taxon>
        <taxon>ecological metagenomes</taxon>
    </lineage>
</organism>
<sequence>MTAFQKSNKVMLTPAQLADEFWAGFLKDRYEIQIGKTKILHFARRVSPAFADHLARTIRNAE</sequence>
<name>A0A1J5QF71_9ZZZZ</name>